<keyword evidence="1" id="KW-0969">Cilium</keyword>
<accession>A0ACC6UD30</accession>
<sequence>MIDKSLSLAYELTHALQDAISQGAYTTAAQLAEKRSPLLMRLTADQTPEALKMIREIQRIDAAIMQQAEAGRDQLAARQSAAVSKIEAARQYQATGMMSTHLR</sequence>
<dbReference type="EMBL" id="JBFRCH010000053">
    <property type="protein sequence ID" value="MEX3937457.1"/>
    <property type="molecule type" value="Genomic_DNA"/>
</dbReference>
<keyword evidence="2" id="KW-1185">Reference proteome</keyword>
<keyword evidence="1" id="KW-0282">Flagellum</keyword>
<dbReference type="Proteomes" id="UP001558850">
    <property type="component" value="Unassembled WGS sequence"/>
</dbReference>
<organism evidence="1 2">
    <name type="scientific">Paraburkholderia phymatum</name>
    <dbReference type="NCBI Taxonomy" id="148447"/>
    <lineage>
        <taxon>Bacteria</taxon>
        <taxon>Pseudomonadati</taxon>
        <taxon>Pseudomonadota</taxon>
        <taxon>Betaproteobacteria</taxon>
        <taxon>Burkholderiales</taxon>
        <taxon>Burkholderiaceae</taxon>
        <taxon>Paraburkholderia</taxon>
    </lineage>
</organism>
<comment type="caution">
    <text evidence="1">The sequence shown here is derived from an EMBL/GenBank/DDBJ whole genome shotgun (WGS) entry which is preliminary data.</text>
</comment>
<keyword evidence="1" id="KW-0966">Cell projection</keyword>
<proteinExistence type="predicted"/>
<evidence type="ECO:0000313" key="1">
    <source>
        <dbReference type="EMBL" id="MEX3937457.1"/>
    </source>
</evidence>
<evidence type="ECO:0000313" key="2">
    <source>
        <dbReference type="Proteomes" id="UP001558850"/>
    </source>
</evidence>
<reference evidence="1" key="1">
    <citation type="submission" date="2024-07" db="EMBL/GenBank/DDBJ databases">
        <title>A survey of Mimosa microsymbionts across Brazilian biomes reveals a high diversity of Paraburkholderia nodulating endemic species, but also that Cupriavidus is common as a symbiont of widespread species.</title>
        <authorList>
            <person name="Rouws L."/>
            <person name="Barauna A."/>
            <person name="Beukes C."/>
            <person name="Rouws J.R.C."/>
            <person name="De Faria S.M."/>
            <person name="Gross E."/>
            <person name="Bueno Dos Reis Junior F."/>
            <person name="Simon M.F."/>
            <person name="Maluk M."/>
            <person name="Odee D.W."/>
            <person name="Kenicer G."/>
            <person name="Young J.P.W."/>
            <person name="Reis V.M."/>
            <person name="Zilli J."/>
            <person name="James E.K."/>
        </authorList>
    </citation>
    <scope>NUCLEOTIDE SEQUENCE</scope>
    <source>
        <strain evidence="1">EG181B</strain>
    </source>
</reference>
<gene>
    <name evidence="1" type="primary">fliT</name>
    <name evidence="1" type="ORF">AB4Y32_37985</name>
</gene>
<name>A0ACC6UD30_9BURK</name>
<protein>
    <submittedName>
        <fullName evidence="1">Flagellar protein FliT</fullName>
    </submittedName>
</protein>